<protein>
    <submittedName>
        <fullName evidence="1">Uncharacterized protein</fullName>
    </submittedName>
</protein>
<accession>A0A819TVN7</accession>
<name>A0A819TVN7_9BILA</name>
<organism evidence="1 2">
    <name type="scientific">Adineta steineri</name>
    <dbReference type="NCBI Taxonomy" id="433720"/>
    <lineage>
        <taxon>Eukaryota</taxon>
        <taxon>Metazoa</taxon>
        <taxon>Spiralia</taxon>
        <taxon>Gnathifera</taxon>
        <taxon>Rotifera</taxon>
        <taxon>Eurotatoria</taxon>
        <taxon>Bdelloidea</taxon>
        <taxon>Adinetida</taxon>
        <taxon>Adinetidae</taxon>
        <taxon>Adineta</taxon>
    </lineage>
</organism>
<proteinExistence type="predicted"/>
<sequence>VVDVLEVEVVCVVAKDFLENKEKLL</sequence>
<evidence type="ECO:0000313" key="2">
    <source>
        <dbReference type="Proteomes" id="UP000663868"/>
    </source>
</evidence>
<dbReference type="EMBL" id="CAJOBB010004359">
    <property type="protein sequence ID" value="CAF4085593.1"/>
    <property type="molecule type" value="Genomic_DNA"/>
</dbReference>
<evidence type="ECO:0000313" key="1">
    <source>
        <dbReference type="EMBL" id="CAF4085593.1"/>
    </source>
</evidence>
<comment type="caution">
    <text evidence="1">The sequence shown here is derived from an EMBL/GenBank/DDBJ whole genome shotgun (WGS) entry which is preliminary data.</text>
</comment>
<reference evidence="1" key="1">
    <citation type="submission" date="2021-02" db="EMBL/GenBank/DDBJ databases">
        <authorList>
            <person name="Nowell W R."/>
        </authorList>
    </citation>
    <scope>NUCLEOTIDE SEQUENCE</scope>
</reference>
<dbReference type="AlphaFoldDB" id="A0A819TVN7"/>
<gene>
    <name evidence="1" type="ORF">KXQ929_LOCUS33636</name>
</gene>
<feature type="non-terminal residue" evidence="1">
    <location>
        <position position="1"/>
    </location>
</feature>
<dbReference type="Proteomes" id="UP000663868">
    <property type="component" value="Unassembled WGS sequence"/>
</dbReference>